<evidence type="ECO:0000313" key="8">
    <source>
        <dbReference type="EMBL" id="SUZ33747.1"/>
    </source>
</evidence>
<dbReference type="RefSeq" id="WP_121096925.1">
    <property type="nucleotide sequence ID" value="NZ_UIHC01000070.1"/>
</dbReference>
<comment type="subcellular location">
    <subcellularLocation>
        <location evidence="1">Cell membrane</location>
        <topology evidence="1">Multi-pass membrane protein</topology>
    </subcellularLocation>
</comment>
<evidence type="ECO:0000256" key="4">
    <source>
        <dbReference type="ARBA" id="ARBA00022692"/>
    </source>
</evidence>
<evidence type="ECO:0000256" key="1">
    <source>
        <dbReference type="ARBA" id="ARBA00004651"/>
    </source>
</evidence>
<keyword evidence="6 7" id="KW-0472">Membrane</keyword>
<dbReference type="GO" id="GO:0005886">
    <property type="term" value="C:plasma membrane"/>
    <property type="evidence" value="ECO:0007669"/>
    <property type="project" value="UniProtKB-SubCell"/>
</dbReference>
<gene>
    <name evidence="8" type="ORF">ROE7235_03521</name>
</gene>
<dbReference type="PANTHER" id="PTHR33452">
    <property type="entry name" value="OXIDOREDUCTASE CATD-RELATED"/>
    <property type="match status" value="1"/>
</dbReference>
<evidence type="ECO:0000256" key="3">
    <source>
        <dbReference type="ARBA" id="ARBA00022475"/>
    </source>
</evidence>
<evidence type="ECO:0000256" key="5">
    <source>
        <dbReference type="ARBA" id="ARBA00022989"/>
    </source>
</evidence>
<keyword evidence="9" id="KW-1185">Reference proteome</keyword>
<name>A0A3B0MRT5_9RHOB</name>
<comment type="similarity">
    <text evidence="2">Belongs to the DoxX family.</text>
</comment>
<proteinExistence type="inferred from homology"/>
<keyword evidence="5 7" id="KW-1133">Transmembrane helix</keyword>
<dbReference type="InterPro" id="IPR051907">
    <property type="entry name" value="DoxX-like_oxidoreductase"/>
</dbReference>
<keyword evidence="3" id="KW-1003">Cell membrane</keyword>
<organism evidence="8 9">
    <name type="scientific">Roseinatronobacter ekhonensis</name>
    <dbReference type="NCBI Taxonomy" id="254356"/>
    <lineage>
        <taxon>Bacteria</taxon>
        <taxon>Pseudomonadati</taxon>
        <taxon>Pseudomonadota</taxon>
        <taxon>Alphaproteobacteria</taxon>
        <taxon>Rhodobacterales</taxon>
        <taxon>Paracoccaceae</taxon>
        <taxon>Roseinatronobacter</taxon>
    </lineage>
</organism>
<reference evidence="9" key="1">
    <citation type="submission" date="2018-08" db="EMBL/GenBank/DDBJ databases">
        <authorList>
            <person name="Rodrigo-Torres L."/>
            <person name="Arahal R. D."/>
            <person name="Lucena T."/>
        </authorList>
    </citation>
    <scope>NUCLEOTIDE SEQUENCE [LARGE SCALE GENOMIC DNA]</scope>
    <source>
        <strain evidence="9">CECT 7235</strain>
    </source>
</reference>
<dbReference type="AlphaFoldDB" id="A0A3B0MRT5"/>
<dbReference type="Pfam" id="PF07681">
    <property type="entry name" value="DoxX"/>
    <property type="match status" value="1"/>
</dbReference>
<protein>
    <recommendedName>
        <fullName evidence="10">DoxX family protein</fullName>
    </recommendedName>
</protein>
<dbReference type="InterPro" id="IPR032808">
    <property type="entry name" value="DoxX"/>
</dbReference>
<evidence type="ECO:0000313" key="9">
    <source>
        <dbReference type="Proteomes" id="UP000272908"/>
    </source>
</evidence>
<evidence type="ECO:0000256" key="2">
    <source>
        <dbReference type="ARBA" id="ARBA00006679"/>
    </source>
</evidence>
<dbReference type="EMBL" id="UIHC01000070">
    <property type="protein sequence ID" value="SUZ33747.1"/>
    <property type="molecule type" value="Genomic_DNA"/>
</dbReference>
<dbReference type="PANTHER" id="PTHR33452:SF1">
    <property type="entry name" value="INNER MEMBRANE PROTEIN YPHA-RELATED"/>
    <property type="match status" value="1"/>
</dbReference>
<sequence length="163" mass="17446">MTHSVQTPATQGSLSRPRGLICQINAIGGYIPQDVVQIVARIFPAVVFWQSARTKVDGISIKDSTYFLFENVYALPLIAPAPAAVLATVAEHVLPVLLILGLFTRASAVGLLIMTAVIQLFVFPDAWVTHGLWAAALLVITAQGPGRLSLDHLLKLDGLKPKA</sequence>
<evidence type="ECO:0000256" key="7">
    <source>
        <dbReference type="SAM" id="Phobius"/>
    </source>
</evidence>
<keyword evidence="4 7" id="KW-0812">Transmembrane</keyword>
<feature type="transmembrane region" description="Helical" evidence="7">
    <location>
        <begin position="72"/>
        <end position="90"/>
    </location>
</feature>
<accession>A0A3B0MRT5</accession>
<dbReference type="Proteomes" id="UP000272908">
    <property type="component" value="Unassembled WGS sequence"/>
</dbReference>
<dbReference type="OrthoDB" id="121744at2"/>
<feature type="transmembrane region" description="Helical" evidence="7">
    <location>
        <begin position="97"/>
        <end position="121"/>
    </location>
</feature>
<evidence type="ECO:0008006" key="10">
    <source>
        <dbReference type="Google" id="ProtNLM"/>
    </source>
</evidence>
<evidence type="ECO:0000256" key="6">
    <source>
        <dbReference type="ARBA" id="ARBA00023136"/>
    </source>
</evidence>